<feature type="chain" id="PRO_5024275331" description="F-box/LRR-repeat protein 15-like leucin rich repeat domain-containing protein" evidence="7">
    <location>
        <begin position="25"/>
        <end position="636"/>
    </location>
</feature>
<evidence type="ECO:0000256" key="6">
    <source>
        <dbReference type="SAM" id="MobiDB-lite"/>
    </source>
</evidence>
<proteinExistence type="predicted"/>
<organism evidence="9 10">
    <name type="scientific">Asparagus officinalis</name>
    <name type="common">Garden asparagus</name>
    <dbReference type="NCBI Taxonomy" id="4686"/>
    <lineage>
        <taxon>Eukaryota</taxon>
        <taxon>Viridiplantae</taxon>
        <taxon>Streptophyta</taxon>
        <taxon>Embryophyta</taxon>
        <taxon>Tracheophyta</taxon>
        <taxon>Spermatophyta</taxon>
        <taxon>Magnoliopsida</taxon>
        <taxon>Liliopsida</taxon>
        <taxon>Asparagales</taxon>
        <taxon>Asparagaceae</taxon>
        <taxon>Asparagoideae</taxon>
        <taxon>Asparagus</taxon>
    </lineage>
</organism>
<keyword evidence="4" id="KW-0833">Ubl conjugation pathway</keyword>
<dbReference type="SMART" id="SM00367">
    <property type="entry name" value="LRR_CC"/>
    <property type="match status" value="12"/>
</dbReference>
<evidence type="ECO:0000313" key="9">
    <source>
        <dbReference type="EMBL" id="ONK66730.1"/>
    </source>
</evidence>
<dbReference type="GO" id="GO:0009873">
    <property type="term" value="P:ethylene-activated signaling pathway"/>
    <property type="evidence" value="ECO:0007669"/>
    <property type="project" value="UniProtKB-KW"/>
</dbReference>
<feature type="domain" description="F-box/LRR-repeat protein 15-like leucin rich repeat" evidence="8">
    <location>
        <begin position="445"/>
        <end position="623"/>
    </location>
</feature>
<evidence type="ECO:0000256" key="1">
    <source>
        <dbReference type="ARBA" id="ARBA00004123"/>
    </source>
</evidence>
<comment type="pathway">
    <text evidence="2">Protein modification; protein ubiquitination.</text>
</comment>
<evidence type="ECO:0000256" key="4">
    <source>
        <dbReference type="ARBA" id="ARBA00022786"/>
    </source>
</evidence>
<evidence type="ECO:0000256" key="5">
    <source>
        <dbReference type="ARBA" id="ARBA00023242"/>
    </source>
</evidence>
<evidence type="ECO:0000259" key="8">
    <source>
        <dbReference type="Pfam" id="PF25372"/>
    </source>
</evidence>
<keyword evidence="5" id="KW-0539">Nucleus</keyword>
<feature type="compositionally biased region" description="Polar residues" evidence="6">
    <location>
        <begin position="54"/>
        <end position="63"/>
    </location>
</feature>
<dbReference type="GO" id="GO:0010105">
    <property type="term" value="P:negative regulation of ethylene-activated signaling pathway"/>
    <property type="evidence" value="ECO:0007669"/>
    <property type="project" value="UniProtKB-ARBA"/>
</dbReference>
<feature type="region of interest" description="Disordered" evidence="6">
    <location>
        <begin position="54"/>
        <end position="75"/>
    </location>
</feature>
<dbReference type="Gramene" id="ONK66730">
    <property type="protein sequence ID" value="ONK66730"/>
    <property type="gene ID" value="A4U43_C06F11360"/>
</dbReference>
<sequence>MIIGRFNLLIAVFFVLLISGSCRGSSISEETMISASRGHSSPLTRGRGSALLSQEQRSLIKNHSPSTPSPTSASMKFSGDCLGTASEATLSSIRASEFSLEDDESFISAKKHYEEDYEGEEDKDMGFLTRSFEGREATDVRVSATAVGTAGRGGLGKLSIRGTHRTRGLTDIGLSSVGRCCPSLNVLSLWKVPRVSDEGLAEIANGCPMLEKLDLCDCPLITSKGLLVVAEKCPNLMSLQLDSCTGIGDECLQNIGRYCPNLQSVSIKDCPLVGDEGIAGMMCSTSSSLAKLRLEKLNVGDFALACIGHYGRSIMELHLTGLQNVAERGFWCLGNAKGLLKLRSIVTTSCRGVTDRGLEAVAKGCPNLNQLSIHKCCFISDNGLKRFIEASRELEKLQLEECHRITLVGVLAVLVKCNAKLRKLALVRCLGIRDIQYYPDVLPLCKSLQSIRIRDCPGFTSMSLALVGKICPSLRRLDISGLVTVTDAGLLPVIQSSENGLIKVKLRGCANLTDTSICALVKEHGDTLRLLNFDGCNKITDKVLLTISEQCTMLEELYMSNADVTDYGVALLASARQLNLYALSFSGCSKVTTRSLPFFGNMGRTLVGLNLQHCALIQAHGVSLLEERMWWCDILS</sequence>
<dbReference type="Pfam" id="PF25372">
    <property type="entry name" value="DUF7885"/>
    <property type="match status" value="3"/>
</dbReference>
<dbReference type="InterPro" id="IPR057207">
    <property type="entry name" value="FBXL15_LRR"/>
</dbReference>
<dbReference type="GO" id="GO:0019005">
    <property type="term" value="C:SCF ubiquitin ligase complex"/>
    <property type="evidence" value="ECO:0007669"/>
    <property type="project" value="TreeGrafter"/>
</dbReference>
<feature type="compositionally biased region" description="Low complexity" evidence="6">
    <location>
        <begin position="64"/>
        <end position="74"/>
    </location>
</feature>
<gene>
    <name evidence="9" type="ORF">A4U43_C06F11360</name>
</gene>
<dbReference type="FunFam" id="3.80.10.10:FF:000595">
    <property type="entry name" value="EIN3-binding F-box protein 1"/>
    <property type="match status" value="1"/>
</dbReference>
<dbReference type="EMBL" id="CM007386">
    <property type="protein sequence ID" value="ONK66730.1"/>
    <property type="molecule type" value="Genomic_DNA"/>
</dbReference>
<name>A0A5P1ERS9_ASPOF</name>
<evidence type="ECO:0000256" key="7">
    <source>
        <dbReference type="SAM" id="SignalP"/>
    </source>
</evidence>
<reference evidence="10" key="1">
    <citation type="journal article" date="2017" name="Nat. Commun.">
        <title>The asparagus genome sheds light on the origin and evolution of a young Y chromosome.</title>
        <authorList>
            <person name="Harkess A."/>
            <person name="Zhou J."/>
            <person name="Xu C."/>
            <person name="Bowers J.E."/>
            <person name="Van der Hulst R."/>
            <person name="Ayyampalayam S."/>
            <person name="Mercati F."/>
            <person name="Riccardi P."/>
            <person name="McKain M.R."/>
            <person name="Kakrana A."/>
            <person name="Tang H."/>
            <person name="Ray J."/>
            <person name="Groenendijk J."/>
            <person name="Arikit S."/>
            <person name="Mathioni S.M."/>
            <person name="Nakano M."/>
            <person name="Shan H."/>
            <person name="Telgmann-Rauber A."/>
            <person name="Kanno A."/>
            <person name="Yue Z."/>
            <person name="Chen H."/>
            <person name="Li W."/>
            <person name="Chen Y."/>
            <person name="Xu X."/>
            <person name="Zhang Y."/>
            <person name="Luo S."/>
            <person name="Chen H."/>
            <person name="Gao J."/>
            <person name="Mao Z."/>
            <person name="Pires J.C."/>
            <person name="Luo M."/>
            <person name="Kudrna D."/>
            <person name="Wing R.A."/>
            <person name="Meyers B.C."/>
            <person name="Yi K."/>
            <person name="Kong H."/>
            <person name="Lavrijsen P."/>
            <person name="Sunseri F."/>
            <person name="Falavigna A."/>
            <person name="Ye Y."/>
            <person name="Leebens-Mack J.H."/>
            <person name="Chen G."/>
        </authorList>
    </citation>
    <scope>NUCLEOTIDE SEQUENCE [LARGE SCALE GENOMIC DNA]</scope>
    <source>
        <strain evidence="10">cv. DH0086</strain>
    </source>
</reference>
<protein>
    <recommendedName>
        <fullName evidence="8">F-box/LRR-repeat protein 15-like leucin rich repeat domain-containing protein</fullName>
    </recommendedName>
</protein>
<dbReference type="InterPro" id="IPR032675">
    <property type="entry name" value="LRR_dom_sf"/>
</dbReference>
<dbReference type="GO" id="GO:0005634">
    <property type="term" value="C:nucleus"/>
    <property type="evidence" value="ECO:0007669"/>
    <property type="project" value="UniProtKB-SubCell"/>
</dbReference>
<dbReference type="Gene3D" id="3.80.10.10">
    <property type="entry name" value="Ribonuclease Inhibitor"/>
    <property type="match status" value="4"/>
</dbReference>
<keyword evidence="7" id="KW-0732">Signal</keyword>
<keyword evidence="3" id="KW-0936">Ethylene signaling pathway</keyword>
<evidence type="ECO:0000256" key="3">
    <source>
        <dbReference type="ARBA" id="ARBA00022745"/>
    </source>
</evidence>
<dbReference type="PANTHER" id="PTHR13318">
    <property type="entry name" value="PARTNER OF PAIRED, ISOFORM B-RELATED"/>
    <property type="match status" value="1"/>
</dbReference>
<evidence type="ECO:0000313" key="10">
    <source>
        <dbReference type="Proteomes" id="UP000243459"/>
    </source>
</evidence>
<dbReference type="InterPro" id="IPR006553">
    <property type="entry name" value="Leu-rich_rpt_Cys-con_subtyp"/>
</dbReference>
<dbReference type="FunFam" id="3.80.10.10:FF:000451">
    <property type="entry name" value="EIN3-binding F-box protein 1"/>
    <property type="match status" value="1"/>
</dbReference>
<accession>A0A5P1ERS9</accession>
<dbReference type="OMA" id="IRKCCFV"/>
<dbReference type="FunFam" id="3.80.10.10:FF:000473">
    <property type="entry name" value="EIN3-binding F-box protein 1"/>
    <property type="match status" value="1"/>
</dbReference>
<dbReference type="PROSITE" id="PS51257">
    <property type="entry name" value="PROKAR_LIPOPROTEIN"/>
    <property type="match status" value="1"/>
</dbReference>
<feature type="signal peptide" evidence="7">
    <location>
        <begin position="1"/>
        <end position="24"/>
    </location>
</feature>
<comment type="subcellular location">
    <subcellularLocation>
        <location evidence="1">Nucleus</location>
    </subcellularLocation>
</comment>
<dbReference type="Proteomes" id="UP000243459">
    <property type="component" value="Chromosome 6"/>
</dbReference>
<dbReference type="PANTHER" id="PTHR13318:SF190">
    <property type="entry name" value="PARTNER OF PAIRED, ISOFORM B"/>
    <property type="match status" value="1"/>
</dbReference>
<dbReference type="AlphaFoldDB" id="A0A5P1ERS9"/>
<dbReference type="GO" id="GO:0031146">
    <property type="term" value="P:SCF-dependent proteasomal ubiquitin-dependent protein catabolic process"/>
    <property type="evidence" value="ECO:0007669"/>
    <property type="project" value="TreeGrafter"/>
</dbReference>
<dbReference type="SUPFAM" id="SSF52047">
    <property type="entry name" value="RNI-like"/>
    <property type="match status" value="2"/>
</dbReference>
<feature type="domain" description="F-box/LRR-repeat protein 15-like leucin rich repeat" evidence="8">
    <location>
        <begin position="259"/>
        <end position="407"/>
    </location>
</feature>
<feature type="domain" description="F-box/LRR-repeat protein 15-like leucin rich repeat" evidence="8">
    <location>
        <begin position="169"/>
        <end position="256"/>
    </location>
</feature>
<keyword evidence="10" id="KW-1185">Reference proteome</keyword>
<evidence type="ECO:0000256" key="2">
    <source>
        <dbReference type="ARBA" id="ARBA00004906"/>
    </source>
</evidence>